<accession>A0A8X6F820</accession>
<reference evidence="2" key="1">
    <citation type="submission" date="2020-07" db="EMBL/GenBank/DDBJ databases">
        <title>Multicomponent nature underlies the extraordinary mechanical properties of spider dragline silk.</title>
        <authorList>
            <person name="Kono N."/>
            <person name="Nakamura H."/>
            <person name="Mori M."/>
            <person name="Yoshida Y."/>
            <person name="Ohtoshi R."/>
            <person name="Malay A.D."/>
            <person name="Moran D.A.P."/>
            <person name="Tomita M."/>
            <person name="Numata K."/>
            <person name="Arakawa K."/>
        </authorList>
    </citation>
    <scope>NUCLEOTIDE SEQUENCE</scope>
</reference>
<dbReference type="Proteomes" id="UP000887116">
    <property type="component" value="Unassembled WGS sequence"/>
</dbReference>
<evidence type="ECO:0000256" key="1">
    <source>
        <dbReference type="SAM" id="SignalP"/>
    </source>
</evidence>
<dbReference type="EMBL" id="BMAO01031059">
    <property type="protein sequence ID" value="GFQ72014.1"/>
    <property type="molecule type" value="Genomic_DNA"/>
</dbReference>
<gene>
    <name evidence="2" type="ORF">TNCT_77581</name>
</gene>
<dbReference type="AlphaFoldDB" id="A0A8X6F820"/>
<dbReference type="OrthoDB" id="10408160at2759"/>
<proteinExistence type="predicted"/>
<keyword evidence="1" id="KW-0732">Signal</keyword>
<protein>
    <recommendedName>
        <fullName evidence="4">Secreted protein</fullName>
    </recommendedName>
</protein>
<organism evidence="2 3">
    <name type="scientific">Trichonephila clavata</name>
    <name type="common">Joro spider</name>
    <name type="synonym">Nephila clavata</name>
    <dbReference type="NCBI Taxonomy" id="2740835"/>
    <lineage>
        <taxon>Eukaryota</taxon>
        <taxon>Metazoa</taxon>
        <taxon>Ecdysozoa</taxon>
        <taxon>Arthropoda</taxon>
        <taxon>Chelicerata</taxon>
        <taxon>Arachnida</taxon>
        <taxon>Araneae</taxon>
        <taxon>Araneomorphae</taxon>
        <taxon>Entelegynae</taxon>
        <taxon>Araneoidea</taxon>
        <taxon>Nephilidae</taxon>
        <taxon>Trichonephila</taxon>
    </lineage>
</organism>
<evidence type="ECO:0000313" key="3">
    <source>
        <dbReference type="Proteomes" id="UP000887116"/>
    </source>
</evidence>
<feature type="signal peptide" evidence="1">
    <location>
        <begin position="1"/>
        <end position="19"/>
    </location>
</feature>
<comment type="caution">
    <text evidence="2">The sequence shown here is derived from an EMBL/GenBank/DDBJ whole genome shotgun (WGS) entry which is preliminary data.</text>
</comment>
<evidence type="ECO:0000313" key="2">
    <source>
        <dbReference type="EMBL" id="GFQ72014.1"/>
    </source>
</evidence>
<feature type="chain" id="PRO_5036461286" description="Secreted protein" evidence="1">
    <location>
        <begin position="20"/>
        <end position="102"/>
    </location>
</feature>
<sequence>MWMGMLYVCFFLLKEVVWMGKILPLARPYSYFFSLFLEFRKTTQRHSSKRKASRRFVVIRTCGGADENLFLLVDAVSSPTDACCQTFPLIPETPKQAKSDLK</sequence>
<evidence type="ECO:0008006" key="4">
    <source>
        <dbReference type="Google" id="ProtNLM"/>
    </source>
</evidence>
<keyword evidence="3" id="KW-1185">Reference proteome</keyword>
<name>A0A8X6F820_TRICU</name>